<dbReference type="KEGG" id="sio:DW64_05050"/>
<evidence type="ECO:0000313" key="3">
    <source>
        <dbReference type="Proteomes" id="UP000025245"/>
    </source>
</evidence>
<evidence type="ECO:0000313" key="4">
    <source>
        <dbReference type="Proteomes" id="UP000269148"/>
    </source>
</evidence>
<dbReference type="AlphaFoldDB" id="A0A1J0MZ02"/>
<dbReference type="EMBL" id="CP007586">
    <property type="protein sequence ID" value="AHY15833.1"/>
    <property type="molecule type" value="Genomic_DNA"/>
</dbReference>
<keyword evidence="3" id="KW-1185">Reference proteome</keyword>
<name>A0A1J0MZ02_STRIN</name>
<dbReference type="Proteomes" id="UP000269148">
    <property type="component" value="Unassembled WGS sequence"/>
</dbReference>
<dbReference type="Proteomes" id="UP000025245">
    <property type="component" value="Chromosome"/>
</dbReference>
<dbReference type="OrthoDB" id="2225010at2"/>
<dbReference type="EMBL" id="QLQD01000049">
    <property type="protein sequence ID" value="RLU56984.1"/>
    <property type="molecule type" value="Genomic_DNA"/>
</dbReference>
<dbReference type="KEGG" id="siz:SI82_05245"/>
<sequence>MIEITYYNESKQEKIITYDDMEALERAQHSCNILIADYLKVKKLLVNGKELDYKGNFGDLYFYLSQENKH</sequence>
<dbReference type="STRING" id="1346.BMF34_05140"/>
<proteinExistence type="predicted"/>
<evidence type="ECO:0000313" key="1">
    <source>
        <dbReference type="EMBL" id="AHY15833.1"/>
    </source>
</evidence>
<dbReference type="KEGG" id="siq:DQ08_05055"/>
<dbReference type="Gene3D" id="3.30.1490.390">
    <property type="match status" value="1"/>
</dbReference>
<accession>A0A1J0MZ02</accession>
<dbReference type="Pfam" id="PF15507">
    <property type="entry name" value="DUF4649"/>
    <property type="match status" value="1"/>
</dbReference>
<dbReference type="InterPro" id="IPR027879">
    <property type="entry name" value="DUF4649"/>
</dbReference>
<dbReference type="GeneID" id="35766676"/>
<gene>
    <name evidence="2" type="ORF">DIY07_05390</name>
    <name evidence="1" type="ORF">DQ08_05055</name>
</gene>
<protein>
    <submittedName>
        <fullName evidence="2">DUF4649 family protein</fullName>
    </submittedName>
</protein>
<reference evidence="2 4" key="2">
    <citation type="submission" date="2018-06" db="EMBL/GenBank/DDBJ databases">
        <title>Mutators as drivers of adaptation in pathogenic bacteria and a risk factor for host jumps and vaccine escape.</title>
        <authorList>
            <person name="Barnes A.C."/>
            <person name="Silayeva O."/>
        </authorList>
    </citation>
    <scope>NUCLEOTIDE SEQUENCE [LARGE SCALE GENOMIC DNA]</scope>
    <source>
        <strain evidence="2 4">QMA0445</strain>
    </source>
</reference>
<organism evidence="2 4">
    <name type="scientific">Streptococcus iniae</name>
    <name type="common">Streptococcus shiloi</name>
    <dbReference type="NCBI Taxonomy" id="1346"/>
    <lineage>
        <taxon>Bacteria</taxon>
        <taxon>Bacillati</taxon>
        <taxon>Bacillota</taxon>
        <taxon>Bacilli</taxon>
        <taxon>Lactobacillales</taxon>
        <taxon>Streptococcaceae</taxon>
        <taxon>Streptococcus</taxon>
    </lineage>
</organism>
<evidence type="ECO:0000313" key="2">
    <source>
        <dbReference type="EMBL" id="RLU56984.1"/>
    </source>
</evidence>
<dbReference type="CDD" id="cd13784">
    <property type="entry name" value="SP_1775_like"/>
    <property type="match status" value="1"/>
</dbReference>
<dbReference type="RefSeq" id="WP_003099727.1">
    <property type="nucleotide sequence ID" value="NZ_CP010783.1"/>
</dbReference>
<reference evidence="1 3" key="1">
    <citation type="journal article" date="2014" name="Genome Announc.">
        <title>Complete Genome Sequence of a Virulent Strain, Streptococcus iniae ISET0901, Isolated from Diseased Tilapia.</title>
        <authorList>
            <person name="Pridgeon J.W."/>
            <person name="Zhang D."/>
            <person name="Zhang L."/>
        </authorList>
    </citation>
    <scope>NUCLEOTIDE SEQUENCE [LARGE SCALE GENOMIC DNA]</scope>
    <source>
        <strain evidence="1 3">ISET0901</strain>
    </source>
</reference>